<keyword evidence="3" id="KW-1185">Reference proteome</keyword>
<comment type="caution">
    <text evidence="2">The sequence shown here is derived from an EMBL/GenBank/DDBJ whole genome shotgun (WGS) entry which is preliminary data.</text>
</comment>
<dbReference type="EMBL" id="JAINZW010000007">
    <property type="protein sequence ID" value="MBZ4040533.1"/>
    <property type="molecule type" value="Genomic_DNA"/>
</dbReference>
<reference evidence="2 3" key="1">
    <citation type="submission" date="2021-09" db="EMBL/GenBank/DDBJ databases">
        <title>Lysobacter sp. 13A isolated from the river sediment.</title>
        <authorList>
            <person name="Liu H."/>
            <person name="Li S."/>
            <person name="Mao S."/>
        </authorList>
    </citation>
    <scope>NUCLEOTIDE SEQUENCE [LARGE SCALE GENOMIC DNA]</scope>
    <source>
        <strain evidence="2 3">13A</strain>
    </source>
</reference>
<dbReference type="Proteomes" id="UP001430954">
    <property type="component" value="Unassembled WGS sequence"/>
</dbReference>
<dbReference type="Pfam" id="PF07238">
    <property type="entry name" value="PilZ"/>
    <property type="match status" value="1"/>
</dbReference>
<dbReference type="Gene3D" id="2.40.10.220">
    <property type="entry name" value="predicted glycosyltransferase like domains"/>
    <property type="match status" value="1"/>
</dbReference>
<organism evidence="2 3">
    <name type="scientific">Novilysobacter selenitireducens</name>
    <dbReference type="NCBI Taxonomy" id="2872639"/>
    <lineage>
        <taxon>Bacteria</taxon>
        <taxon>Pseudomonadati</taxon>
        <taxon>Pseudomonadota</taxon>
        <taxon>Gammaproteobacteria</taxon>
        <taxon>Lysobacterales</taxon>
        <taxon>Lysobacteraceae</taxon>
        <taxon>Novilysobacter</taxon>
    </lineage>
</organism>
<evidence type="ECO:0000313" key="3">
    <source>
        <dbReference type="Proteomes" id="UP001430954"/>
    </source>
</evidence>
<dbReference type="SUPFAM" id="SSF141371">
    <property type="entry name" value="PilZ domain-like"/>
    <property type="match status" value="1"/>
</dbReference>
<evidence type="ECO:0000313" key="2">
    <source>
        <dbReference type="EMBL" id="MBZ4040533.1"/>
    </source>
</evidence>
<sequence length="116" mass="13146">MNDEFRRVRRRKVPDTVQVVDTMTERVVGRLSNLSESGMLLMASVPLVDDALYQFRFNLSRGNEAGATIEVGAHLLWQDAASAPGQTWSGFRFITLLESQMQHLRDWLDMPGGSYE</sequence>
<gene>
    <name evidence="2" type="ORF">K6753_13415</name>
</gene>
<feature type="domain" description="PilZ" evidence="1">
    <location>
        <begin position="10"/>
        <end position="108"/>
    </location>
</feature>
<dbReference type="RefSeq" id="WP_223676982.1">
    <property type="nucleotide sequence ID" value="NZ_JAINZW010000007.1"/>
</dbReference>
<evidence type="ECO:0000259" key="1">
    <source>
        <dbReference type="Pfam" id="PF07238"/>
    </source>
</evidence>
<protein>
    <submittedName>
        <fullName evidence="2">PilZ domain-containing protein</fullName>
    </submittedName>
</protein>
<dbReference type="InterPro" id="IPR009875">
    <property type="entry name" value="PilZ_domain"/>
</dbReference>
<name>A0ABS7T9K1_9GAMM</name>
<proteinExistence type="predicted"/>
<accession>A0ABS7T9K1</accession>